<feature type="signal peptide" evidence="2">
    <location>
        <begin position="1"/>
        <end position="20"/>
    </location>
</feature>
<protein>
    <submittedName>
        <fullName evidence="4">Polyhydroxyalkanoate synthesis regulator phasin</fullName>
    </submittedName>
</protein>
<dbReference type="RefSeq" id="WP_354505330.1">
    <property type="nucleotide sequence ID" value="NZ_JBEPMO010000001.1"/>
</dbReference>
<name>A0ABV2LPE8_9FLAO</name>
<keyword evidence="5" id="KW-1185">Reference proteome</keyword>
<feature type="chain" id="PRO_5046986672" evidence="2">
    <location>
        <begin position="21"/>
        <end position="351"/>
    </location>
</feature>
<evidence type="ECO:0000256" key="2">
    <source>
        <dbReference type="SAM" id="SignalP"/>
    </source>
</evidence>
<sequence length="351" mass="40263">MMKKYIVLGMLCLVGYHANAQKFSWDFNSNEEVEEQVSPFVKEKVEEYAVQIRQIVIDGKLAMQEEVSAVDEQLFKGTITKTEAENQKAAISLRFAETINTNIENLNFDLDEITKNQVQYAILNTDIEALKEEQIKKSSDWKYKAQNEVTGYLAYGMIDFPKGDNEKLNDHLGYSSGIDLGLLYHKQFSETSPLVFQTGAYFSWRTVRFDDNYYINRNDDGVVDLVQHSQNLDKSKLRSTYIMVPVGLKYSFNGLKTKNEQSYRNPDGGFAIGANVYGGFRISTNNIVDGGELDFRDKKSNYELNNFAYGAQLTLSVMGWNFYVRQELSSFFKDDVFDDRKMLQFGLNIGF</sequence>
<proteinExistence type="predicted"/>
<accession>A0ABV2LPE8</accession>
<keyword evidence="1" id="KW-0175">Coiled coil</keyword>
<keyword evidence="2" id="KW-0732">Signal</keyword>
<dbReference type="Proteomes" id="UP001549146">
    <property type="component" value="Unassembled WGS sequence"/>
</dbReference>
<feature type="coiled-coil region" evidence="1">
    <location>
        <begin position="96"/>
        <end position="133"/>
    </location>
</feature>
<evidence type="ECO:0000259" key="3">
    <source>
        <dbReference type="Pfam" id="PF13568"/>
    </source>
</evidence>
<gene>
    <name evidence="4" type="ORF">ABID46_000004</name>
</gene>
<comment type="caution">
    <text evidence="4">The sequence shown here is derived from an EMBL/GenBank/DDBJ whole genome shotgun (WGS) entry which is preliminary data.</text>
</comment>
<dbReference type="InterPro" id="IPR025665">
    <property type="entry name" value="Beta-barrel_OMP_2"/>
</dbReference>
<evidence type="ECO:0000313" key="5">
    <source>
        <dbReference type="Proteomes" id="UP001549146"/>
    </source>
</evidence>
<evidence type="ECO:0000313" key="4">
    <source>
        <dbReference type="EMBL" id="MET3730452.1"/>
    </source>
</evidence>
<dbReference type="Pfam" id="PF13568">
    <property type="entry name" value="OMP_b-brl_2"/>
    <property type="match status" value="1"/>
</dbReference>
<evidence type="ECO:0000256" key="1">
    <source>
        <dbReference type="SAM" id="Coils"/>
    </source>
</evidence>
<feature type="domain" description="Outer membrane protein beta-barrel" evidence="3">
    <location>
        <begin position="153"/>
        <end position="323"/>
    </location>
</feature>
<reference evidence="4 5" key="1">
    <citation type="submission" date="2024-06" db="EMBL/GenBank/DDBJ databases">
        <title>Genomic Encyclopedia of Type Strains, Phase IV (KMG-IV): sequencing the most valuable type-strain genomes for metagenomic binning, comparative biology and taxonomic classification.</title>
        <authorList>
            <person name="Goeker M."/>
        </authorList>
    </citation>
    <scope>NUCLEOTIDE SEQUENCE [LARGE SCALE GENOMIC DNA]</scope>
    <source>
        <strain evidence="4 5">DSM 29388</strain>
    </source>
</reference>
<dbReference type="EMBL" id="JBEPMO010000001">
    <property type="protein sequence ID" value="MET3730452.1"/>
    <property type="molecule type" value="Genomic_DNA"/>
</dbReference>
<organism evidence="4 5">
    <name type="scientific">Moheibacter stercoris</name>
    <dbReference type="NCBI Taxonomy" id="1628251"/>
    <lineage>
        <taxon>Bacteria</taxon>
        <taxon>Pseudomonadati</taxon>
        <taxon>Bacteroidota</taxon>
        <taxon>Flavobacteriia</taxon>
        <taxon>Flavobacteriales</taxon>
        <taxon>Weeksellaceae</taxon>
        <taxon>Moheibacter</taxon>
    </lineage>
</organism>